<dbReference type="EMBL" id="JAGKQH010000005">
    <property type="protein sequence ID" value="KAG6599009.1"/>
    <property type="molecule type" value="Genomic_DNA"/>
</dbReference>
<proteinExistence type="predicted"/>
<evidence type="ECO:0008006" key="3">
    <source>
        <dbReference type="Google" id="ProtNLM"/>
    </source>
</evidence>
<organism evidence="1 2">
    <name type="scientific">Cucurbita argyrosperma subsp. sororia</name>
    <dbReference type="NCBI Taxonomy" id="37648"/>
    <lineage>
        <taxon>Eukaryota</taxon>
        <taxon>Viridiplantae</taxon>
        <taxon>Streptophyta</taxon>
        <taxon>Embryophyta</taxon>
        <taxon>Tracheophyta</taxon>
        <taxon>Spermatophyta</taxon>
        <taxon>Magnoliopsida</taxon>
        <taxon>eudicotyledons</taxon>
        <taxon>Gunneridae</taxon>
        <taxon>Pentapetalae</taxon>
        <taxon>rosids</taxon>
        <taxon>fabids</taxon>
        <taxon>Cucurbitales</taxon>
        <taxon>Cucurbitaceae</taxon>
        <taxon>Cucurbiteae</taxon>
        <taxon>Cucurbita</taxon>
    </lineage>
</organism>
<keyword evidence="2" id="KW-1185">Reference proteome</keyword>
<dbReference type="AlphaFoldDB" id="A0AAV6NJU6"/>
<reference evidence="1 2" key="1">
    <citation type="journal article" date="2021" name="Hortic Res">
        <title>The domestication of Cucurbita argyrosperma as revealed by the genome of its wild relative.</title>
        <authorList>
            <person name="Barrera-Redondo J."/>
            <person name="Sanchez-de la Vega G."/>
            <person name="Aguirre-Liguori J.A."/>
            <person name="Castellanos-Morales G."/>
            <person name="Gutierrez-Guerrero Y.T."/>
            <person name="Aguirre-Dugua X."/>
            <person name="Aguirre-Planter E."/>
            <person name="Tenaillon M.I."/>
            <person name="Lira-Saade R."/>
            <person name="Eguiarte L.E."/>
        </authorList>
    </citation>
    <scope>NUCLEOTIDE SEQUENCE [LARGE SCALE GENOMIC DNA]</scope>
    <source>
        <strain evidence="1">JBR-2021</strain>
    </source>
</reference>
<comment type="caution">
    <text evidence="1">The sequence shown here is derived from an EMBL/GenBank/DDBJ whole genome shotgun (WGS) entry which is preliminary data.</text>
</comment>
<sequence>MGDCCWQPKKERGCGNQRKGMIIPEPSLPCCYGGCCWQPKKENVSLPYCYGTVAYGNVADNQIILHPKVDPYAKMILPFWTKSAILKNISTLHEAVAGNQIILQPKVDPYAKRILLSWAKFCCFQEYLYHVVMRAVADN</sequence>
<feature type="non-terminal residue" evidence="1">
    <location>
        <position position="1"/>
    </location>
</feature>
<gene>
    <name evidence="1" type="ORF">SDJN03_08787</name>
</gene>
<evidence type="ECO:0000313" key="1">
    <source>
        <dbReference type="EMBL" id="KAG6599009.1"/>
    </source>
</evidence>
<accession>A0AAV6NJU6</accession>
<evidence type="ECO:0000313" key="2">
    <source>
        <dbReference type="Proteomes" id="UP000685013"/>
    </source>
</evidence>
<protein>
    <recommendedName>
        <fullName evidence="3">P-type domain-containing protein</fullName>
    </recommendedName>
</protein>
<name>A0AAV6NJU6_9ROSI</name>
<dbReference type="Proteomes" id="UP000685013">
    <property type="component" value="Chromosome 5"/>
</dbReference>